<dbReference type="Gene3D" id="3.40.50.720">
    <property type="entry name" value="NAD(P)-binding Rossmann-like Domain"/>
    <property type="match status" value="1"/>
</dbReference>
<dbReference type="Pfam" id="PF00899">
    <property type="entry name" value="ThiF"/>
    <property type="match status" value="1"/>
</dbReference>
<gene>
    <name evidence="3" type="ORF">HNR37_001551</name>
</gene>
<dbReference type="GO" id="GO:0008641">
    <property type="term" value="F:ubiquitin-like modifier activating enzyme activity"/>
    <property type="evidence" value="ECO:0007669"/>
    <property type="project" value="InterPro"/>
</dbReference>
<keyword evidence="3" id="KW-0808">Transferase</keyword>
<evidence type="ECO:0000256" key="1">
    <source>
        <dbReference type="ARBA" id="ARBA00009919"/>
    </source>
</evidence>
<dbReference type="AlphaFoldDB" id="A0A7W7Y562"/>
<keyword evidence="4" id="KW-1185">Reference proteome</keyword>
<dbReference type="EMBL" id="JACHID010000009">
    <property type="protein sequence ID" value="MBB5022219.1"/>
    <property type="molecule type" value="Genomic_DNA"/>
</dbReference>
<evidence type="ECO:0000259" key="2">
    <source>
        <dbReference type="Pfam" id="PF00899"/>
    </source>
</evidence>
<feature type="domain" description="THIF-type NAD/FAD binding fold" evidence="2">
    <location>
        <begin position="12"/>
        <end position="243"/>
    </location>
</feature>
<dbReference type="SUPFAM" id="SSF69572">
    <property type="entry name" value="Activating enzymes of the ubiquitin-like proteins"/>
    <property type="match status" value="1"/>
</dbReference>
<dbReference type="GO" id="GO:0016779">
    <property type="term" value="F:nucleotidyltransferase activity"/>
    <property type="evidence" value="ECO:0007669"/>
    <property type="project" value="UniProtKB-KW"/>
</dbReference>
<dbReference type="InterPro" id="IPR045886">
    <property type="entry name" value="ThiF/MoeB/HesA"/>
</dbReference>
<name>A0A7W7Y562_9BACT</name>
<comment type="similarity">
    <text evidence="1">Belongs to the HesA/MoeB/ThiF family.</text>
</comment>
<dbReference type="GO" id="GO:0005829">
    <property type="term" value="C:cytosol"/>
    <property type="evidence" value="ECO:0007669"/>
    <property type="project" value="TreeGrafter"/>
</dbReference>
<dbReference type="PANTHER" id="PTHR10953:SF102">
    <property type="entry name" value="ADENYLYLTRANSFERASE AND SULFURTRANSFERASE MOCS3"/>
    <property type="match status" value="1"/>
</dbReference>
<proteinExistence type="inferred from homology"/>
<dbReference type="InterPro" id="IPR035985">
    <property type="entry name" value="Ubiquitin-activating_enz"/>
</dbReference>
<reference evidence="3 4" key="1">
    <citation type="submission" date="2020-08" db="EMBL/GenBank/DDBJ databases">
        <title>Genomic Encyclopedia of Type Strains, Phase IV (KMG-IV): sequencing the most valuable type-strain genomes for metagenomic binning, comparative biology and taxonomic classification.</title>
        <authorList>
            <person name="Goeker M."/>
        </authorList>
    </citation>
    <scope>NUCLEOTIDE SEQUENCE [LARGE SCALE GENOMIC DNA]</scope>
    <source>
        <strain evidence="3 4">DSM 22071</strain>
    </source>
</reference>
<keyword evidence="3" id="KW-0548">Nucleotidyltransferase</keyword>
<dbReference type="InterPro" id="IPR000594">
    <property type="entry name" value="ThiF_NAD_FAD-bd"/>
</dbReference>
<dbReference type="PANTHER" id="PTHR10953">
    <property type="entry name" value="UBIQUITIN-ACTIVATING ENZYME E1"/>
    <property type="match status" value="1"/>
</dbReference>
<protein>
    <submittedName>
        <fullName evidence="3">Molybdopterin/thiamine biosynthesis adenylyltransferase</fullName>
    </submittedName>
</protein>
<dbReference type="FunFam" id="3.40.50.720:FF:000080">
    <property type="entry name" value="Thiazole biosynthesis adenylyltransferase ThiF"/>
    <property type="match status" value="1"/>
</dbReference>
<accession>A0A7W7Y562</accession>
<dbReference type="Proteomes" id="UP000528322">
    <property type="component" value="Unassembled WGS sequence"/>
</dbReference>
<dbReference type="GO" id="GO:0004792">
    <property type="term" value="F:thiosulfate-cyanide sulfurtransferase activity"/>
    <property type="evidence" value="ECO:0007669"/>
    <property type="project" value="TreeGrafter"/>
</dbReference>
<evidence type="ECO:0000313" key="4">
    <source>
        <dbReference type="Proteomes" id="UP000528322"/>
    </source>
</evidence>
<dbReference type="GO" id="GO:0008146">
    <property type="term" value="F:sulfotransferase activity"/>
    <property type="evidence" value="ECO:0007669"/>
    <property type="project" value="TreeGrafter"/>
</dbReference>
<comment type="caution">
    <text evidence="3">The sequence shown here is derived from an EMBL/GenBank/DDBJ whole genome shotgun (WGS) entry which is preliminary data.</text>
</comment>
<dbReference type="CDD" id="cd00757">
    <property type="entry name" value="ThiF_MoeB_HesA_family"/>
    <property type="match status" value="1"/>
</dbReference>
<dbReference type="RefSeq" id="WP_183732341.1">
    <property type="nucleotide sequence ID" value="NZ_JACHID010000009.1"/>
</dbReference>
<sequence length="248" mass="26436">MDTPSTQKQERYHRSIQLPELGEAGQSTLAHSQVLIIGAGGLGSPASLYLAAAGVGTLGLADADVVDLSNLQRQILHETADLGTPKVYSGQRRLRNLNPHVKIQAYHHWVTPENIQDMIAPYDFVVEATDSIHTKFLVNDACVKAGKPYSHAGIQEFQGQTMTVLPGSSACFRCLFPEDPPAGKGPELGVLGSVAGLLGTIQATETIKHLTGAGECLYGTLLGIDTLIMHFRKTVVPRATNCPACNGL</sequence>
<evidence type="ECO:0000313" key="3">
    <source>
        <dbReference type="EMBL" id="MBB5022219.1"/>
    </source>
</evidence>
<organism evidence="3 4">
    <name type="scientific">Desulfurispira natronophila</name>
    <dbReference type="NCBI Taxonomy" id="682562"/>
    <lineage>
        <taxon>Bacteria</taxon>
        <taxon>Pseudomonadati</taxon>
        <taxon>Chrysiogenota</taxon>
        <taxon>Chrysiogenia</taxon>
        <taxon>Chrysiogenales</taxon>
        <taxon>Chrysiogenaceae</taxon>
        <taxon>Desulfurispira</taxon>
    </lineage>
</organism>